<dbReference type="InterPro" id="IPR004014">
    <property type="entry name" value="ATPase_P-typ_cation-transptr_N"/>
</dbReference>
<evidence type="ECO:0000256" key="2">
    <source>
        <dbReference type="ARBA" id="ARBA00005675"/>
    </source>
</evidence>
<dbReference type="InterPro" id="IPR006408">
    <property type="entry name" value="P-type_ATPase_IIB"/>
</dbReference>
<dbReference type="InterPro" id="IPR036412">
    <property type="entry name" value="HAD-like_sf"/>
</dbReference>
<reference evidence="17" key="1">
    <citation type="submission" date="2020-10" db="EMBL/GenBank/DDBJ databases">
        <authorList>
            <person name="Gilroy R."/>
        </authorList>
    </citation>
    <scope>NUCLEOTIDE SEQUENCE</scope>
    <source>
        <strain evidence="17">F6-4510</strain>
    </source>
</reference>
<evidence type="ECO:0000256" key="12">
    <source>
        <dbReference type="ARBA" id="ARBA00022989"/>
    </source>
</evidence>
<organism evidence="17 18">
    <name type="scientific">Candidatus Fimicola merdigallinarum</name>
    <dbReference type="NCBI Taxonomy" id="2840819"/>
    <lineage>
        <taxon>Bacteria</taxon>
        <taxon>Bacillati</taxon>
        <taxon>Bacillota</taxon>
        <taxon>Clostridia</taxon>
        <taxon>Lachnospirales</taxon>
        <taxon>Lachnospiraceae</taxon>
        <taxon>Lachnospiraceae incertae sedis</taxon>
        <taxon>Candidatus Fimicola</taxon>
    </lineage>
</organism>
<evidence type="ECO:0000256" key="14">
    <source>
        <dbReference type="ARBA" id="ARBA00048694"/>
    </source>
</evidence>
<keyword evidence="5" id="KW-0109">Calcium transport</keyword>
<evidence type="ECO:0000313" key="17">
    <source>
        <dbReference type="EMBL" id="MBO8435070.1"/>
    </source>
</evidence>
<feature type="transmembrane region" description="Helical" evidence="15">
    <location>
        <begin position="674"/>
        <end position="697"/>
    </location>
</feature>
<dbReference type="SFLD" id="SFLDS00003">
    <property type="entry name" value="Haloacid_Dehalogenase"/>
    <property type="match status" value="1"/>
</dbReference>
<name>A0A9D9DZH3_9FIRM</name>
<dbReference type="InterPro" id="IPR018303">
    <property type="entry name" value="ATPase_P-typ_P_site"/>
</dbReference>
<dbReference type="SUPFAM" id="SSF81653">
    <property type="entry name" value="Calcium ATPase, transduction domain A"/>
    <property type="match status" value="1"/>
</dbReference>
<dbReference type="InterPro" id="IPR023299">
    <property type="entry name" value="ATPase_P-typ_cyto_dom_N"/>
</dbReference>
<evidence type="ECO:0000256" key="9">
    <source>
        <dbReference type="ARBA" id="ARBA00022840"/>
    </source>
</evidence>
<dbReference type="InterPro" id="IPR006068">
    <property type="entry name" value="ATPase_P-typ_cation-transptr_C"/>
</dbReference>
<evidence type="ECO:0000256" key="6">
    <source>
        <dbReference type="ARBA" id="ARBA00022692"/>
    </source>
</evidence>
<dbReference type="InterPro" id="IPR044492">
    <property type="entry name" value="P_typ_ATPase_HD_dom"/>
</dbReference>
<keyword evidence="4" id="KW-1003">Cell membrane</keyword>
<feature type="transmembrane region" description="Helical" evidence="15">
    <location>
        <begin position="851"/>
        <end position="871"/>
    </location>
</feature>
<evidence type="ECO:0000256" key="10">
    <source>
        <dbReference type="ARBA" id="ARBA00022842"/>
    </source>
</evidence>
<comment type="caution">
    <text evidence="17">The sequence shown here is derived from an EMBL/GenBank/DDBJ whole genome shotgun (WGS) entry which is preliminary data.</text>
</comment>
<dbReference type="CDD" id="cd02089">
    <property type="entry name" value="P-type_ATPase_Ca_prok"/>
    <property type="match status" value="1"/>
</dbReference>
<feature type="transmembrane region" description="Helical" evidence="15">
    <location>
        <begin position="741"/>
        <end position="767"/>
    </location>
</feature>
<dbReference type="FunFam" id="3.40.50.1000:FF:000028">
    <property type="entry name" value="Calcium-transporting P-type ATPase, putative"/>
    <property type="match status" value="1"/>
</dbReference>
<dbReference type="SUPFAM" id="SSF81665">
    <property type="entry name" value="Calcium ATPase, transmembrane domain M"/>
    <property type="match status" value="1"/>
</dbReference>
<keyword evidence="7" id="KW-0547">Nucleotide-binding</keyword>
<dbReference type="SUPFAM" id="SSF56784">
    <property type="entry name" value="HAD-like"/>
    <property type="match status" value="1"/>
</dbReference>
<dbReference type="Pfam" id="PF00690">
    <property type="entry name" value="Cation_ATPase_N"/>
    <property type="match status" value="1"/>
</dbReference>
<keyword evidence="9" id="KW-0067">ATP-binding</keyword>
<dbReference type="FunFam" id="3.40.50.1000:FF:000001">
    <property type="entry name" value="Phospholipid-transporting ATPase IC"/>
    <property type="match status" value="1"/>
</dbReference>
<dbReference type="GO" id="GO:0005524">
    <property type="term" value="F:ATP binding"/>
    <property type="evidence" value="ECO:0007669"/>
    <property type="project" value="UniProtKB-KW"/>
</dbReference>
<evidence type="ECO:0000256" key="1">
    <source>
        <dbReference type="ARBA" id="ARBA00004651"/>
    </source>
</evidence>
<dbReference type="InterPro" id="IPR050510">
    <property type="entry name" value="Cation_transp_ATPase_P-type"/>
</dbReference>
<comment type="subcellular location">
    <subcellularLocation>
        <location evidence="1">Cell membrane</location>
        <topology evidence="1">Multi-pass membrane protein</topology>
    </subcellularLocation>
</comment>
<dbReference type="FunFam" id="1.20.1110.10:FF:000065">
    <property type="entry name" value="Sarcoplasmic/endoplasmic reticulum calcium ATPase 1"/>
    <property type="match status" value="1"/>
</dbReference>
<dbReference type="InterPro" id="IPR001757">
    <property type="entry name" value="P_typ_ATPase"/>
</dbReference>
<dbReference type="GO" id="GO:1902600">
    <property type="term" value="P:proton transmembrane transport"/>
    <property type="evidence" value="ECO:0007669"/>
    <property type="project" value="TreeGrafter"/>
</dbReference>
<dbReference type="GO" id="GO:0005388">
    <property type="term" value="F:P-type calcium transporter activity"/>
    <property type="evidence" value="ECO:0007669"/>
    <property type="project" value="UniProtKB-EC"/>
</dbReference>
<keyword evidence="8" id="KW-0106">Calcium</keyword>
<gene>
    <name evidence="17" type="ORF">IAC55_07105</name>
</gene>
<feature type="transmembrane region" description="Helical" evidence="15">
    <location>
        <begin position="281"/>
        <end position="303"/>
    </location>
</feature>
<dbReference type="PANTHER" id="PTHR43294">
    <property type="entry name" value="SODIUM/POTASSIUM-TRANSPORTING ATPASE SUBUNIT ALPHA"/>
    <property type="match status" value="1"/>
</dbReference>
<sequence>MDKRDMDIKILERELQTDFKRGLSQKEAKKRLSENGKNIISSDKKKKSLFVKFLMQFSDFMVITLIIAGVISFVVSKIQGEGDFIDSLIIIAIVVFNAILGVFQENKAEKSIEALKKLSSPHTKVIRDGEILDIPSDEVVIGDVFIIENGDFISADGRLIESIELKAEESSLTGESLAVSKDFNFSTNSNTALGDRKNMVFASTYITGGKGKAVAISTGLDTEVGRIAKLMTNEEDDETPMQKRLAKTGQILGTSAVLICLLIFLIGILKQFDWFDMFMTSISLAVAAIPEGLPAIVTIVLAIGMQNMARKNAIIRRLPAVETLGSASVICSDKTGTLTQNKMRVTSISDSKDKVKDISKKRFILKLFSLCNNCVFDGRNVKGEGTEKALMEGAIESGLDIFDSEKEYQRVGEIPFSSDRKLMTTVHRLKNGKYVSITKGATDVLINICTRVLDGDRERAITSYDRGRIKNINESMAESGLRVIAVGYCEYDQKPMFIKKEYLEKNIVFVGMAGITDPPRPEVFEAVRLCKKAGIKPVMITGDHIVTAKAIAKSIGIFKDGDKTMEGSKLNDISDEYLSDNIEDYSVFARVSPEHKVRIVKAFKKKGYITAMTGDGVNDAPALKTADIGCAMGINGTDVAKGASDMILADDNFATIIEAVKEGRRIYDNIIKSIHFLISSNIGEIITIFVAMCFGLPSPLLPIQLLWVNLVTDSLPAVALGMDKAEKDIMDRPPIYDNGNIFSGGLGVSIALEGCMIGLLSLIAFSIGHIYFDKGSGYSYGRTMAFAVLSISQLVHAFNMRSKGSIFKINILSNRMLVFSFVAGIILQVSVINVEKFANIFRVMPLDFDKWLIVAILSFVPLVVVELEKFVCKKR</sequence>
<dbReference type="SFLD" id="SFLDG00002">
    <property type="entry name" value="C1.7:_P-type_atpase_like"/>
    <property type="match status" value="1"/>
</dbReference>
<dbReference type="Pfam" id="PF00122">
    <property type="entry name" value="E1-E2_ATPase"/>
    <property type="match status" value="1"/>
</dbReference>
<dbReference type="GO" id="GO:0030007">
    <property type="term" value="P:intracellular potassium ion homeostasis"/>
    <property type="evidence" value="ECO:0007669"/>
    <property type="project" value="TreeGrafter"/>
</dbReference>
<dbReference type="Gene3D" id="3.40.50.1000">
    <property type="entry name" value="HAD superfamily/HAD-like"/>
    <property type="match status" value="1"/>
</dbReference>
<dbReference type="GO" id="GO:0005886">
    <property type="term" value="C:plasma membrane"/>
    <property type="evidence" value="ECO:0007669"/>
    <property type="project" value="UniProtKB-SubCell"/>
</dbReference>
<dbReference type="Gene3D" id="2.70.150.10">
    <property type="entry name" value="Calcium-transporting ATPase, cytoplasmic transduction domain A"/>
    <property type="match status" value="1"/>
</dbReference>
<evidence type="ECO:0000256" key="5">
    <source>
        <dbReference type="ARBA" id="ARBA00022568"/>
    </source>
</evidence>
<comment type="catalytic activity">
    <reaction evidence="14">
        <text>Ca(2+)(in) + ATP + H2O = Ca(2+)(out) + ADP + phosphate + H(+)</text>
        <dbReference type="Rhea" id="RHEA:18105"/>
        <dbReference type="ChEBI" id="CHEBI:15377"/>
        <dbReference type="ChEBI" id="CHEBI:15378"/>
        <dbReference type="ChEBI" id="CHEBI:29108"/>
        <dbReference type="ChEBI" id="CHEBI:30616"/>
        <dbReference type="ChEBI" id="CHEBI:43474"/>
        <dbReference type="ChEBI" id="CHEBI:456216"/>
        <dbReference type="EC" id="7.2.2.10"/>
    </reaction>
</comment>
<dbReference type="NCBIfam" id="TIGR01494">
    <property type="entry name" value="ATPase_P-type"/>
    <property type="match status" value="2"/>
</dbReference>
<dbReference type="GO" id="GO:0016887">
    <property type="term" value="F:ATP hydrolysis activity"/>
    <property type="evidence" value="ECO:0007669"/>
    <property type="project" value="InterPro"/>
</dbReference>
<dbReference type="Gene3D" id="1.20.1110.10">
    <property type="entry name" value="Calcium-transporting ATPase, transmembrane domain"/>
    <property type="match status" value="1"/>
</dbReference>
<evidence type="ECO:0000256" key="13">
    <source>
        <dbReference type="ARBA" id="ARBA00023136"/>
    </source>
</evidence>
<feature type="transmembrane region" description="Helical" evidence="15">
    <location>
        <begin position="84"/>
        <end position="103"/>
    </location>
</feature>
<dbReference type="PANTHER" id="PTHR43294:SF21">
    <property type="entry name" value="CATION TRANSPORTING ATPASE"/>
    <property type="match status" value="1"/>
</dbReference>
<keyword evidence="6 15" id="KW-0812">Transmembrane</keyword>
<keyword evidence="12 15" id="KW-1133">Transmembrane helix</keyword>
<evidence type="ECO:0000256" key="15">
    <source>
        <dbReference type="SAM" id="Phobius"/>
    </source>
</evidence>
<reference evidence="17" key="2">
    <citation type="journal article" date="2021" name="PeerJ">
        <title>Extensive microbial diversity within the chicken gut microbiome revealed by metagenomics and culture.</title>
        <authorList>
            <person name="Gilroy R."/>
            <person name="Ravi A."/>
            <person name="Getino M."/>
            <person name="Pursley I."/>
            <person name="Horton D.L."/>
            <person name="Alikhan N.F."/>
            <person name="Baker D."/>
            <person name="Gharbi K."/>
            <person name="Hall N."/>
            <person name="Watson M."/>
            <person name="Adriaenssens E.M."/>
            <person name="Foster-Nyarko E."/>
            <person name="Jarju S."/>
            <person name="Secka A."/>
            <person name="Antonio M."/>
            <person name="Oren A."/>
            <person name="Chaudhuri R.R."/>
            <person name="La Ragione R."/>
            <person name="Hildebrand F."/>
            <person name="Pallen M.J."/>
        </authorList>
    </citation>
    <scope>NUCLEOTIDE SEQUENCE</scope>
    <source>
        <strain evidence="17">F6-4510</strain>
    </source>
</reference>
<dbReference type="Proteomes" id="UP000823611">
    <property type="component" value="Unassembled WGS sequence"/>
</dbReference>
<dbReference type="InterPro" id="IPR008250">
    <property type="entry name" value="ATPase_P-typ_transduc_dom_A_sf"/>
</dbReference>
<evidence type="ECO:0000256" key="3">
    <source>
        <dbReference type="ARBA" id="ARBA00012790"/>
    </source>
</evidence>
<keyword evidence="5" id="KW-0406">Ion transport</keyword>
<protein>
    <recommendedName>
        <fullName evidence="3">P-type Ca(2+) transporter</fullName>
        <ecNumber evidence="3">7.2.2.10</ecNumber>
    </recommendedName>
</protein>
<evidence type="ECO:0000256" key="11">
    <source>
        <dbReference type="ARBA" id="ARBA00022967"/>
    </source>
</evidence>
<dbReference type="NCBIfam" id="TIGR01517">
    <property type="entry name" value="ATPase-IIB_Ca"/>
    <property type="match status" value="1"/>
</dbReference>
<dbReference type="Pfam" id="PF00689">
    <property type="entry name" value="Cation_ATPase_C"/>
    <property type="match status" value="1"/>
</dbReference>
<dbReference type="GO" id="GO:0005391">
    <property type="term" value="F:P-type sodium:potassium-exchanging transporter activity"/>
    <property type="evidence" value="ECO:0007669"/>
    <property type="project" value="TreeGrafter"/>
</dbReference>
<keyword evidence="10" id="KW-0460">Magnesium</keyword>
<dbReference type="PRINTS" id="PR00119">
    <property type="entry name" value="CATATPASE"/>
</dbReference>
<dbReference type="GO" id="GO:0036376">
    <property type="term" value="P:sodium ion export across plasma membrane"/>
    <property type="evidence" value="ECO:0007669"/>
    <property type="project" value="TreeGrafter"/>
</dbReference>
<dbReference type="EMBL" id="JADIMX010000131">
    <property type="protein sequence ID" value="MBO8435070.1"/>
    <property type="molecule type" value="Genomic_DNA"/>
</dbReference>
<dbReference type="InterPro" id="IPR023214">
    <property type="entry name" value="HAD_sf"/>
</dbReference>
<evidence type="ECO:0000256" key="7">
    <source>
        <dbReference type="ARBA" id="ARBA00022741"/>
    </source>
</evidence>
<dbReference type="PRINTS" id="PR00120">
    <property type="entry name" value="HATPASE"/>
</dbReference>
<evidence type="ECO:0000259" key="16">
    <source>
        <dbReference type="SMART" id="SM00831"/>
    </source>
</evidence>
<dbReference type="Gene3D" id="3.40.1110.10">
    <property type="entry name" value="Calcium-transporting ATPase, cytoplasmic domain N"/>
    <property type="match status" value="1"/>
</dbReference>
<feature type="transmembrane region" description="Helical" evidence="15">
    <location>
        <begin position="812"/>
        <end position="831"/>
    </location>
</feature>
<evidence type="ECO:0000313" key="18">
    <source>
        <dbReference type="Proteomes" id="UP000823611"/>
    </source>
</evidence>
<feature type="transmembrane region" description="Helical" evidence="15">
    <location>
        <begin position="703"/>
        <end position="720"/>
    </location>
</feature>
<dbReference type="InterPro" id="IPR023298">
    <property type="entry name" value="ATPase_P-typ_TM_dom_sf"/>
</dbReference>
<evidence type="ECO:0000256" key="8">
    <source>
        <dbReference type="ARBA" id="ARBA00022837"/>
    </source>
</evidence>
<dbReference type="PROSITE" id="PS00154">
    <property type="entry name" value="ATPASE_E1_E2"/>
    <property type="match status" value="1"/>
</dbReference>
<keyword evidence="13 15" id="KW-0472">Membrane</keyword>
<comment type="similarity">
    <text evidence="2">Belongs to the cation transport ATPase (P-type) (TC 3.A.3) family. Type IIA subfamily.</text>
</comment>
<feature type="transmembrane region" description="Helical" evidence="15">
    <location>
        <begin position="251"/>
        <end position="269"/>
    </location>
</feature>
<dbReference type="GO" id="GO:1990573">
    <property type="term" value="P:potassium ion import across plasma membrane"/>
    <property type="evidence" value="ECO:0007669"/>
    <property type="project" value="TreeGrafter"/>
</dbReference>
<dbReference type="SFLD" id="SFLDF00027">
    <property type="entry name" value="p-type_atpase"/>
    <property type="match status" value="1"/>
</dbReference>
<keyword evidence="11" id="KW-1278">Translocase</keyword>
<proteinExistence type="inferred from homology"/>
<feature type="transmembrane region" description="Helical" evidence="15">
    <location>
        <begin position="53"/>
        <end position="78"/>
    </location>
</feature>
<feature type="domain" description="Cation-transporting P-type ATPase N-terminal" evidence="16">
    <location>
        <begin position="2"/>
        <end position="77"/>
    </location>
</feature>
<dbReference type="EC" id="7.2.2.10" evidence="3"/>
<keyword evidence="5" id="KW-0813">Transport</keyword>
<accession>A0A9D9DZH3</accession>
<dbReference type="GO" id="GO:0006883">
    <property type="term" value="P:intracellular sodium ion homeostasis"/>
    <property type="evidence" value="ECO:0007669"/>
    <property type="project" value="TreeGrafter"/>
</dbReference>
<dbReference type="SUPFAM" id="SSF81660">
    <property type="entry name" value="Metal cation-transporting ATPase, ATP-binding domain N"/>
    <property type="match status" value="1"/>
</dbReference>
<dbReference type="AlphaFoldDB" id="A0A9D9DZH3"/>
<dbReference type="InterPro" id="IPR059000">
    <property type="entry name" value="ATPase_P-type_domA"/>
</dbReference>
<dbReference type="SMART" id="SM00831">
    <property type="entry name" value="Cation_ATPase_N"/>
    <property type="match status" value="1"/>
</dbReference>
<evidence type="ECO:0000256" key="4">
    <source>
        <dbReference type="ARBA" id="ARBA00022475"/>
    </source>
</evidence>
<dbReference type="Pfam" id="PF13246">
    <property type="entry name" value="Cation_ATPase"/>
    <property type="match status" value="1"/>
</dbReference>
<feature type="transmembrane region" description="Helical" evidence="15">
    <location>
        <begin position="779"/>
        <end position="800"/>
    </location>
</feature>